<sequence>MKLTEQQAELFRQWDRCDIGMGFHFKGLCEITKKSREEIAPIVRELAGLGYLEFKRGCWTDDGEMYGSAYVLTDAGRTALAQGGGE</sequence>
<name>A0ABW3V187_9HYPH</name>
<organism evidence="1 2">
    <name type="scientific">Pseudochrobactrum kiredjianiae</name>
    <dbReference type="NCBI Taxonomy" id="386305"/>
    <lineage>
        <taxon>Bacteria</taxon>
        <taxon>Pseudomonadati</taxon>
        <taxon>Pseudomonadota</taxon>
        <taxon>Alphaproteobacteria</taxon>
        <taxon>Hyphomicrobiales</taxon>
        <taxon>Brucellaceae</taxon>
        <taxon>Pseudochrobactrum</taxon>
    </lineage>
</organism>
<dbReference type="GO" id="GO:0016798">
    <property type="term" value="F:hydrolase activity, acting on glycosyl bonds"/>
    <property type="evidence" value="ECO:0007669"/>
    <property type="project" value="UniProtKB-KW"/>
</dbReference>
<dbReference type="EMBL" id="JBHTMA010000026">
    <property type="protein sequence ID" value="MFD1226402.1"/>
    <property type="molecule type" value="Genomic_DNA"/>
</dbReference>
<comment type="caution">
    <text evidence="1">The sequence shown here is derived from an EMBL/GenBank/DDBJ whole genome shotgun (WGS) entry which is preliminary data.</text>
</comment>
<proteinExistence type="predicted"/>
<keyword evidence="2" id="KW-1185">Reference proteome</keyword>
<dbReference type="Proteomes" id="UP001597263">
    <property type="component" value="Unassembled WGS sequence"/>
</dbReference>
<reference evidence="2" key="1">
    <citation type="journal article" date="2019" name="Int. J. Syst. Evol. Microbiol.">
        <title>The Global Catalogue of Microorganisms (GCM) 10K type strain sequencing project: providing services to taxonomists for standard genome sequencing and annotation.</title>
        <authorList>
            <consortium name="The Broad Institute Genomics Platform"/>
            <consortium name="The Broad Institute Genome Sequencing Center for Infectious Disease"/>
            <person name="Wu L."/>
            <person name="Ma J."/>
        </authorList>
    </citation>
    <scope>NUCLEOTIDE SEQUENCE [LARGE SCALE GENOMIC DNA]</scope>
    <source>
        <strain evidence="2">CCUG 49584</strain>
    </source>
</reference>
<evidence type="ECO:0000313" key="1">
    <source>
        <dbReference type="EMBL" id="MFD1226402.1"/>
    </source>
</evidence>
<accession>A0ABW3V187</accession>
<evidence type="ECO:0000313" key="2">
    <source>
        <dbReference type="Proteomes" id="UP001597263"/>
    </source>
</evidence>
<dbReference type="RefSeq" id="WP_289388058.1">
    <property type="nucleotide sequence ID" value="NZ_JAUCBM010000009.1"/>
</dbReference>
<protein>
    <submittedName>
        <fullName evidence="1">ADP-ribosylglycohydrolase family protein</fullName>
        <ecNumber evidence="1">3.2.2.-</ecNumber>
    </submittedName>
</protein>
<keyword evidence="1" id="KW-0326">Glycosidase</keyword>
<keyword evidence="1" id="KW-0378">Hydrolase</keyword>
<gene>
    <name evidence="1" type="ORF">ACFQ35_04410</name>
</gene>
<dbReference type="EC" id="3.2.2.-" evidence="1"/>